<dbReference type="SMART" id="SM00448">
    <property type="entry name" value="REC"/>
    <property type="match status" value="1"/>
</dbReference>
<dbReference type="EMBL" id="LCQW01000016">
    <property type="protein sequence ID" value="KKW23816.1"/>
    <property type="molecule type" value="Genomic_DNA"/>
</dbReference>
<dbReference type="AlphaFoldDB" id="A0A0G1WYJ3"/>
<keyword evidence="4" id="KW-0418">Kinase</keyword>
<dbReference type="InterPro" id="IPR003661">
    <property type="entry name" value="HisK_dim/P_dom"/>
</dbReference>
<name>A0A0G1WYJ3_9BACT</name>
<dbReference type="GO" id="GO:0000155">
    <property type="term" value="F:phosphorelay sensor kinase activity"/>
    <property type="evidence" value="ECO:0007669"/>
    <property type="project" value="InterPro"/>
</dbReference>
<evidence type="ECO:0000313" key="4">
    <source>
        <dbReference type="EMBL" id="KKW23816.1"/>
    </source>
</evidence>
<keyword evidence="1 2" id="KW-0597">Phosphoprotein</keyword>
<dbReference type="Pfam" id="PF00072">
    <property type="entry name" value="Response_reg"/>
    <property type="match status" value="1"/>
</dbReference>
<proteinExistence type="predicted"/>
<dbReference type="Pfam" id="PF00512">
    <property type="entry name" value="HisKA"/>
    <property type="match status" value="1"/>
</dbReference>
<reference evidence="4 5" key="1">
    <citation type="journal article" date="2015" name="Nature">
        <title>rRNA introns, odd ribosomes, and small enigmatic genomes across a large radiation of phyla.</title>
        <authorList>
            <person name="Brown C.T."/>
            <person name="Hug L.A."/>
            <person name="Thomas B.C."/>
            <person name="Sharon I."/>
            <person name="Castelle C.J."/>
            <person name="Singh A."/>
            <person name="Wilkins M.J."/>
            <person name="Williams K.H."/>
            <person name="Banfield J.F."/>
        </authorList>
    </citation>
    <scope>NUCLEOTIDE SEQUENCE [LARGE SCALE GENOMIC DNA]</scope>
</reference>
<evidence type="ECO:0000313" key="5">
    <source>
        <dbReference type="Proteomes" id="UP000034273"/>
    </source>
</evidence>
<dbReference type="Gene3D" id="1.10.287.130">
    <property type="match status" value="1"/>
</dbReference>
<dbReference type="CDD" id="cd00082">
    <property type="entry name" value="HisKA"/>
    <property type="match status" value="1"/>
</dbReference>
<dbReference type="SUPFAM" id="SSF52172">
    <property type="entry name" value="CheY-like"/>
    <property type="match status" value="1"/>
</dbReference>
<sequence>MNTTEQTKEECLSTLAHELRNPLASIMSSVELMRAQGQHSEEIPHLLEVIDQKVITMTMVLDNFLSASTAGRDTPSDEHTDTSERVSHTGFKVLVVDDNATAADSLSKLLILRGYDVRVAYGGAEGFKEARTFLPQAAILDIGMPGIDGYQLVAMLRKEDLSCSFIALTGYGQDKDKQKASNVGFDFHLTKPSRIKDIDAILQQVASATEKEVV</sequence>
<dbReference type="SMART" id="SM00388">
    <property type="entry name" value="HisKA"/>
    <property type="match status" value="1"/>
</dbReference>
<keyword evidence="4" id="KW-0808">Transferase</keyword>
<dbReference type="InterPro" id="IPR050595">
    <property type="entry name" value="Bact_response_regulator"/>
</dbReference>
<gene>
    <name evidence="4" type="ORF">UY67_C0016G0003</name>
</gene>
<protein>
    <submittedName>
        <fullName evidence="4">Histidine kinase</fullName>
    </submittedName>
</protein>
<dbReference type="PANTHER" id="PTHR44591:SF3">
    <property type="entry name" value="RESPONSE REGULATORY DOMAIN-CONTAINING PROTEIN"/>
    <property type="match status" value="1"/>
</dbReference>
<dbReference type="InterPro" id="IPR001789">
    <property type="entry name" value="Sig_transdc_resp-reg_receiver"/>
</dbReference>
<feature type="modified residue" description="4-aspartylphosphate" evidence="2">
    <location>
        <position position="141"/>
    </location>
</feature>
<accession>A0A0G1WYJ3</accession>
<dbReference type="PROSITE" id="PS50890">
    <property type="entry name" value="PUA"/>
    <property type="match status" value="1"/>
</dbReference>
<dbReference type="InterPro" id="IPR036097">
    <property type="entry name" value="HisK_dim/P_sf"/>
</dbReference>
<evidence type="ECO:0000256" key="1">
    <source>
        <dbReference type="ARBA" id="ARBA00022553"/>
    </source>
</evidence>
<dbReference type="PROSITE" id="PS50110">
    <property type="entry name" value="RESPONSE_REGULATORY"/>
    <property type="match status" value="1"/>
</dbReference>
<comment type="caution">
    <text evidence="4">The sequence shown here is derived from an EMBL/GenBank/DDBJ whole genome shotgun (WGS) entry which is preliminary data.</text>
</comment>
<dbReference type="Gene3D" id="3.40.50.2300">
    <property type="match status" value="1"/>
</dbReference>
<dbReference type="SUPFAM" id="SSF47384">
    <property type="entry name" value="Homodimeric domain of signal transducing histidine kinase"/>
    <property type="match status" value="1"/>
</dbReference>
<dbReference type="InterPro" id="IPR011006">
    <property type="entry name" value="CheY-like_superfamily"/>
</dbReference>
<dbReference type="STRING" id="1618671.UY67_C0016G0003"/>
<evidence type="ECO:0000256" key="2">
    <source>
        <dbReference type="PROSITE-ProRule" id="PRU00169"/>
    </source>
</evidence>
<evidence type="ECO:0000259" key="3">
    <source>
        <dbReference type="PROSITE" id="PS50110"/>
    </source>
</evidence>
<dbReference type="PANTHER" id="PTHR44591">
    <property type="entry name" value="STRESS RESPONSE REGULATOR PROTEIN 1"/>
    <property type="match status" value="1"/>
</dbReference>
<feature type="domain" description="Response regulatory" evidence="3">
    <location>
        <begin position="92"/>
        <end position="206"/>
    </location>
</feature>
<organism evidence="4 5">
    <name type="scientific">Candidatus Kaiserbacteria bacterium GW2011_GWA2_52_12</name>
    <dbReference type="NCBI Taxonomy" id="1618671"/>
    <lineage>
        <taxon>Bacteria</taxon>
        <taxon>Candidatus Kaiseribacteriota</taxon>
    </lineage>
</organism>
<dbReference type="Proteomes" id="UP000034273">
    <property type="component" value="Unassembled WGS sequence"/>
</dbReference>